<evidence type="ECO:0000256" key="4">
    <source>
        <dbReference type="ARBA" id="ARBA00022737"/>
    </source>
</evidence>
<evidence type="ECO:0000256" key="2">
    <source>
        <dbReference type="ARBA" id="ARBA00004316"/>
    </source>
</evidence>
<comment type="caution">
    <text evidence="14">The sequence shown here is derived from an EMBL/GenBank/DDBJ whole genome shotgun (WGS) entry which is preliminary data.</text>
</comment>
<name>A0ABQ9JBK2_9CUCU</name>
<dbReference type="Gene3D" id="1.20.58.530">
    <property type="match status" value="1"/>
</dbReference>
<dbReference type="InterPro" id="IPR001609">
    <property type="entry name" value="Myosin_head_motor_dom-like"/>
</dbReference>
<keyword evidence="3" id="KW-0963">Cytoplasm</keyword>
<dbReference type="Gene3D" id="1.20.120.720">
    <property type="entry name" value="Myosin VI head, motor domain, U50 subdomain"/>
    <property type="match status" value="1"/>
</dbReference>
<comment type="subcellular location">
    <subcellularLocation>
        <location evidence="2">Cell projection</location>
    </subcellularLocation>
    <subcellularLocation>
        <location evidence="1">Cytoplasm</location>
        <location evidence="1">Cytoskeleton</location>
    </subcellularLocation>
</comment>
<dbReference type="Proteomes" id="UP001162164">
    <property type="component" value="Unassembled WGS sequence"/>
</dbReference>
<keyword evidence="5 11" id="KW-0547">Nucleotide-binding</keyword>
<evidence type="ECO:0000256" key="5">
    <source>
        <dbReference type="ARBA" id="ARBA00022741"/>
    </source>
</evidence>
<keyword evidence="10" id="KW-0966">Cell projection</keyword>
<dbReference type="InterPro" id="IPR052409">
    <property type="entry name" value="Myosin-III_kinase_activity"/>
</dbReference>
<keyword evidence="9" id="KW-0206">Cytoskeleton</keyword>
<evidence type="ECO:0000313" key="14">
    <source>
        <dbReference type="EMBL" id="KAJ8975529.1"/>
    </source>
</evidence>
<dbReference type="InterPro" id="IPR036961">
    <property type="entry name" value="Kinesin_motor_dom_sf"/>
</dbReference>
<evidence type="ECO:0000256" key="12">
    <source>
        <dbReference type="SAM" id="MobiDB-lite"/>
    </source>
</evidence>
<dbReference type="EMBL" id="JAPWTJ010000808">
    <property type="protein sequence ID" value="KAJ8975529.1"/>
    <property type="molecule type" value="Genomic_DNA"/>
</dbReference>
<dbReference type="PANTHER" id="PTHR46256">
    <property type="entry name" value="AGAP011099-PA"/>
    <property type="match status" value="1"/>
</dbReference>
<feature type="binding site" evidence="11">
    <location>
        <begin position="148"/>
        <end position="155"/>
    </location>
    <ligand>
        <name>ATP</name>
        <dbReference type="ChEBI" id="CHEBI:30616"/>
    </ligand>
</feature>
<organism evidence="14 15">
    <name type="scientific">Molorchus minor</name>
    <dbReference type="NCBI Taxonomy" id="1323400"/>
    <lineage>
        <taxon>Eukaryota</taxon>
        <taxon>Metazoa</taxon>
        <taxon>Ecdysozoa</taxon>
        <taxon>Arthropoda</taxon>
        <taxon>Hexapoda</taxon>
        <taxon>Insecta</taxon>
        <taxon>Pterygota</taxon>
        <taxon>Neoptera</taxon>
        <taxon>Endopterygota</taxon>
        <taxon>Coleoptera</taxon>
        <taxon>Polyphaga</taxon>
        <taxon>Cucujiformia</taxon>
        <taxon>Chrysomeloidea</taxon>
        <taxon>Cerambycidae</taxon>
        <taxon>Lamiinae</taxon>
        <taxon>Monochamini</taxon>
        <taxon>Molorchus</taxon>
    </lineage>
</organism>
<evidence type="ECO:0000256" key="11">
    <source>
        <dbReference type="PROSITE-ProRule" id="PRU00782"/>
    </source>
</evidence>
<evidence type="ECO:0000256" key="10">
    <source>
        <dbReference type="ARBA" id="ARBA00023273"/>
    </source>
</evidence>
<evidence type="ECO:0000256" key="9">
    <source>
        <dbReference type="ARBA" id="ARBA00023212"/>
    </source>
</evidence>
<dbReference type="Gene3D" id="3.40.850.10">
    <property type="entry name" value="Kinesin motor domain"/>
    <property type="match status" value="1"/>
</dbReference>
<comment type="caution">
    <text evidence="11">Lacks conserved residue(s) required for the propagation of feature annotation.</text>
</comment>
<keyword evidence="7 11" id="KW-0518">Myosin</keyword>
<feature type="region of interest" description="Disordered" evidence="12">
    <location>
        <begin position="727"/>
        <end position="750"/>
    </location>
</feature>
<sequence>LCDGGPVIDLVQSLLARNRRMAEEHIAHIIKEVVKLSTEIKSLLLDVGKIAPSDRHTEINIYGRFLKKSTSENVEPMIEEDLAALPSVTESGILALLEKRISARTYRFHKKYCLKSRSENAPHIYSIGDTAYQNALHHCIPQQIVLSGESGSGKTINYLHLIDHLFHLGLNPSINSERIKNAIKLIHSLIHASTPANDYSTRSVFRTTVSYGKTGKLSGANFKLQCLEKWRVSSTDIYAWIKGRAKGTGASGPAPGPPFAKRKIGVGAYFVMSVVAAILNLGEIRFHENENNYAEVDSKKPIEHFSDLLDVDNKKMYWVLTNYCHVRNGRAMKKRNTCEEARDLRDALANNLYTKLVDYIVGVINNKLSFGKAIFLNEELQYHFTQRVFAWEYADLENEEVKYTPIPYYSNKDTLNELLGKPEGVLSIIDDASKKGNSGKYVIVRDIKNHGRRCSEMSEGEAAEIIQKEGFKPIAGDSHWSLQAEQTSVPNWDRATPYQLQVQMGPRNISPFSGTVCSTWTSEKSRNNVLDAVKLQRNEVGSLSSYEKNDVWDTPYRWRDSSSTEVARTVCVTKDPVDIDYIRDPNEPIRSVASPLEGLDDYNCKNEDEIYQKQGQSTTKISIENKFQNGTITIGGNTNSRKARYSSNETKIEPHIGGHQFKQGSDRENYTVSTTPANKDFDYIKAKPAPVKHKSNGDPIMELRNIAIKNTANEDDPPFNFQGMLRKTNYRRDSLRRTTDSPNNDDERRDSLKSMINEARRSSLKNALVAVRRFSLTNERELPEAVSSNGQNLKERDVLSRPVSMEISPGLFIDGMEVEL</sequence>
<keyword evidence="11" id="KW-0009">Actin-binding</keyword>
<dbReference type="InterPro" id="IPR027417">
    <property type="entry name" value="P-loop_NTPase"/>
</dbReference>
<dbReference type="PROSITE" id="PS51456">
    <property type="entry name" value="MYOSIN_MOTOR"/>
    <property type="match status" value="1"/>
</dbReference>
<keyword evidence="8 11" id="KW-0505">Motor protein</keyword>
<feature type="domain" description="Myosin motor" evidence="13">
    <location>
        <begin position="108"/>
        <end position="439"/>
    </location>
</feature>
<evidence type="ECO:0000256" key="1">
    <source>
        <dbReference type="ARBA" id="ARBA00004245"/>
    </source>
</evidence>
<feature type="non-terminal residue" evidence="14">
    <location>
        <position position="1"/>
    </location>
</feature>
<dbReference type="PANTHER" id="PTHR46256:SF2">
    <property type="entry name" value="NEITHER INACTIVATION NOR AFTERPOTENTIAL PROTEIN C"/>
    <property type="match status" value="1"/>
</dbReference>
<keyword evidence="4" id="KW-0677">Repeat</keyword>
<evidence type="ECO:0000256" key="7">
    <source>
        <dbReference type="ARBA" id="ARBA00023123"/>
    </source>
</evidence>
<accession>A0ABQ9JBK2</accession>
<comment type="similarity">
    <text evidence="11">Belongs to the TRAFAC class myosin-kinesin ATPase superfamily. Myosin family.</text>
</comment>
<evidence type="ECO:0000259" key="13">
    <source>
        <dbReference type="PROSITE" id="PS51456"/>
    </source>
</evidence>
<gene>
    <name evidence="14" type="ORF">NQ317_012039</name>
</gene>
<evidence type="ECO:0000256" key="6">
    <source>
        <dbReference type="ARBA" id="ARBA00022840"/>
    </source>
</evidence>
<reference evidence="14" key="1">
    <citation type="journal article" date="2023" name="Insect Mol. Biol.">
        <title>Genome sequencing provides insights into the evolution of gene families encoding plant cell wall-degrading enzymes in longhorned beetles.</title>
        <authorList>
            <person name="Shin N.R."/>
            <person name="Okamura Y."/>
            <person name="Kirsch R."/>
            <person name="Pauchet Y."/>
        </authorList>
    </citation>
    <scope>NUCLEOTIDE SEQUENCE</scope>
    <source>
        <strain evidence="14">MMC_N1</strain>
    </source>
</reference>
<evidence type="ECO:0000313" key="15">
    <source>
        <dbReference type="Proteomes" id="UP001162164"/>
    </source>
</evidence>
<dbReference type="Pfam" id="PF00063">
    <property type="entry name" value="Myosin_head"/>
    <property type="match status" value="2"/>
</dbReference>
<protein>
    <recommendedName>
        <fullName evidence="13">Myosin motor domain-containing protein</fullName>
    </recommendedName>
</protein>
<keyword evidence="6 11" id="KW-0067">ATP-binding</keyword>
<feature type="compositionally biased region" description="Basic and acidic residues" evidence="12">
    <location>
        <begin position="730"/>
        <end position="750"/>
    </location>
</feature>
<keyword evidence="15" id="KW-1185">Reference proteome</keyword>
<evidence type="ECO:0000256" key="3">
    <source>
        <dbReference type="ARBA" id="ARBA00022490"/>
    </source>
</evidence>
<evidence type="ECO:0000256" key="8">
    <source>
        <dbReference type="ARBA" id="ARBA00023175"/>
    </source>
</evidence>
<proteinExistence type="inferred from homology"/>
<dbReference type="SMART" id="SM00242">
    <property type="entry name" value="MYSc"/>
    <property type="match status" value="1"/>
</dbReference>
<dbReference type="SUPFAM" id="SSF52540">
    <property type="entry name" value="P-loop containing nucleoside triphosphate hydrolases"/>
    <property type="match status" value="1"/>
</dbReference>